<sequence length="201" mass="19701">MTVSMMTAPSVPQPIRLCLGIAVLAALAACSTPAPRPAPAPEPPPAPVSTAQAGEVILASASASLVSGKLNVRPGEGGVFLAGEIGGLTPGSLHAIHIHEKGDCSAVDASSAGGHFNPSANPHGRVGHGPHHGGDMDNIQANGEGVAQVNVHALGVTLGGGAVNDVAGRAVIVHAAADDYASQPSGNAGKRVACGIIKVTR</sequence>
<protein>
    <recommendedName>
        <fullName evidence="2">Superoxide dismutase [Cu-Zn]</fullName>
        <ecNumber evidence="2">1.15.1.1</ecNumber>
    </recommendedName>
</protein>
<evidence type="ECO:0000256" key="1">
    <source>
        <dbReference type="ARBA" id="ARBA00010457"/>
    </source>
</evidence>
<reference evidence="6 7" key="1">
    <citation type="submission" date="2018-05" db="EMBL/GenBank/DDBJ databases">
        <title>The complete genome of Lysobacter maris HZ9B, a marine bacterium antagonistic against terrestrial plant pathogens.</title>
        <authorList>
            <person name="Zhang X.-Q."/>
        </authorList>
    </citation>
    <scope>NUCLEOTIDE SEQUENCE [LARGE SCALE GENOMIC DNA]</scope>
    <source>
        <strain evidence="6 7">HZ9B</strain>
    </source>
</reference>
<dbReference type="PROSITE" id="PS00332">
    <property type="entry name" value="SOD_CU_ZN_2"/>
    <property type="match status" value="1"/>
</dbReference>
<comment type="similarity">
    <text evidence="1 2">Belongs to the Cu-Zn superoxide dismutase family.</text>
</comment>
<dbReference type="Pfam" id="PF00080">
    <property type="entry name" value="Sod_Cu"/>
    <property type="match status" value="1"/>
</dbReference>
<evidence type="ECO:0000256" key="4">
    <source>
        <dbReference type="SAM" id="SignalP"/>
    </source>
</evidence>
<name>A0A2U9T3E0_9GAMM</name>
<keyword evidence="7" id="KW-1185">Reference proteome</keyword>
<feature type="signal peptide" evidence="4">
    <location>
        <begin position="1"/>
        <end position="28"/>
    </location>
</feature>
<dbReference type="PANTHER" id="PTHR10003">
    <property type="entry name" value="SUPEROXIDE DISMUTASE CU-ZN -RELATED"/>
    <property type="match status" value="1"/>
</dbReference>
<dbReference type="AlphaFoldDB" id="A0A2U9T3E0"/>
<feature type="region of interest" description="Disordered" evidence="3">
    <location>
        <begin position="112"/>
        <end position="137"/>
    </location>
</feature>
<dbReference type="KEGG" id="lmb:C9I47_0159"/>
<comment type="cofactor">
    <cofactor evidence="2">
        <name>Zn(2+)</name>
        <dbReference type="ChEBI" id="CHEBI:29105"/>
    </cofactor>
    <text evidence="2">Binds 1 zinc ion per subunit.</text>
</comment>
<dbReference type="PROSITE" id="PS00087">
    <property type="entry name" value="SOD_CU_ZN_1"/>
    <property type="match status" value="1"/>
</dbReference>
<comment type="function">
    <text evidence="2">Destroys radicals which are normally produced within the cells and which are toxic to biological systems.</text>
</comment>
<evidence type="ECO:0000313" key="7">
    <source>
        <dbReference type="Proteomes" id="UP000249447"/>
    </source>
</evidence>
<keyword evidence="2" id="KW-0560">Oxidoreductase</keyword>
<dbReference type="PRINTS" id="PR00068">
    <property type="entry name" value="CUZNDISMTASE"/>
</dbReference>
<dbReference type="Proteomes" id="UP000249447">
    <property type="component" value="Chromosome"/>
</dbReference>
<dbReference type="EMBL" id="CP029843">
    <property type="protein sequence ID" value="AWV05885.1"/>
    <property type="molecule type" value="Genomic_DNA"/>
</dbReference>
<dbReference type="InterPro" id="IPR018152">
    <property type="entry name" value="SOD_Cu/Zn_BS"/>
</dbReference>
<proteinExistence type="inferred from homology"/>
<dbReference type="Gene3D" id="2.60.40.200">
    <property type="entry name" value="Superoxide dismutase, copper/zinc binding domain"/>
    <property type="match status" value="1"/>
</dbReference>
<keyword evidence="2" id="KW-0479">Metal-binding</keyword>
<gene>
    <name evidence="6" type="ORF">C9I47_0159</name>
</gene>
<dbReference type="EC" id="1.15.1.1" evidence="2"/>
<dbReference type="SUPFAM" id="SSF49329">
    <property type="entry name" value="Cu,Zn superoxide dismutase-like"/>
    <property type="match status" value="1"/>
</dbReference>
<organism evidence="6 7">
    <name type="scientific">Marilutibacter maris</name>
    <dbReference type="NCBI Taxonomy" id="1605891"/>
    <lineage>
        <taxon>Bacteria</taxon>
        <taxon>Pseudomonadati</taxon>
        <taxon>Pseudomonadota</taxon>
        <taxon>Gammaproteobacteria</taxon>
        <taxon>Lysobacterales</taxon>
        <taxon>Lysobacteraceae</taxon>
        <taxon>Marilutibacter</taxon>
    </lineage>
</organism>
<dbReference type="InterPro" id="IPR024134">
    <property type="entry name" value="SOD_Cu/Zn_/chaperone"/>
</dbReference>
<evidence type="ECO:0000256" key="2">
    <source>
        <dbReference type="RuleBase" id="RU000393"/>
    </source>
</evidence>
<evidence type="ECO:0000256" key="3">
    <source>
        <dbReference type="SAM" id="MobiDB-lite"/>
    </source>
</evidence>
<feature type="chain" id="PRO_5015928006" description="Superoxide dismutase [Cu-Zn]" evidence="4">
    <location>
        <begin position="29"/>
        <end position="201"/>
    </location>
</feature>
<dbReference type="GO" id="GO:0005507">
    <property type="term" value="F:copper ion binding"/>
    <property type="evidence" value="ECO:0007669"/>
    <property type="project" value="InterPro"/>
</dbReference>
<feature type="domain" description="Superoxide dismutase copper/zinc binding" evidence="5">
    <location>
        <begin position="67"/>
        <end position="197"/>
    </location>
</feature>
<keyword evidence="2" id="KW-0862">Zinc</keyword>
<accession>A0A2U9T3E0</accession>
<evidence type="ECO:0000259" key="5">
    <source>
        <dbReference type="Pfam" id="PF00080"/>
    </source>
</evidence>
<comment type="catalytic activity">
    <reaction evidence="2">
        <text>2 superoxide + 2 H(+) = H2O2 + O2</text>
        <dbReference type="Rhea" id="RHEA:20696"/>
        <dbReference type="ChEBI" id="CHEBI:15378"/>
        <dbReference type="ChEBI" id="CHEBI:15379"/>
        <dbReference type="ChEBI" id="CHEBI:16240"/>
        <dbReference type="ChEBI" id="CHEBI:18421"/>
        <dbReference type="EC" id="1.15.1.1"/>
    </reaction>
</comment>
<dbReference type="InterPro" id="IPR036423">
    <property type="entry name" value="SOD-like_Cu/Zn_dom_sf"/>
</dbReference>
<dbReference type="InterPro" id="IPR001424">
    <property type="entry name" value="SOD_Cu_Zn_dom"/>
</dbReference>
<evidence type="ECO:0000313" key="6">
    <source>
        <dbReference type="EMBL" id="AWV05885.1"/>
    </source>
</evidence>
<dbReference type="CDD" id="cd00305">
    <property type="entry name" value="Cu-Zn_Superoxide_Dismutase"/>
    <property type="match status" value="1"/>
</dbReference>
<comment type="cofactor">
    <cofactor evidence="2">
        <name>Cu cation</name>
        <dbReference type="ChEBI" id="CHEBI:23378"/>
    </cofactor>
    <text evidence="2">Binds 1 copper ion per subunit.</text>
</comment>
<dbReference type="GO" id="GO:0004784">
    <property type="term" value="F:superoxide dismutase activity"/>
    <property type="evidence" value="ECO:0007669"/>
    <property type="project" value="UniProtKB-EC"/>
</dbReference>
<keyword evidence="2" id="KW-0186">Copper</keyword>
<keyword evidence="4" id="KW-0732">Signal</keyword>